<reference evidence="1" key="1">
    <citation type="submission" date="2021-08" db="EMBL/GenBank/DDBJ databases">
        <title>Characterization of Pseudomonas fragariae.</title>
        <authorList>
            <person name="Carvalho R."/>
            <person name="Marin M."/>
        </authorList>
    </citation>
    <scope>NUCLEOTIDE SEQUENCE</scope>
    <source>
        <strain evidence="1">17</strain>
    </source>
</reference>
<proteinExistence type="predicted"/>
<name>A0ABT3LH69_9PSED</name>
<dbReference type="EMBL" id="JAINZM010000008">
    <property type="protein sequence ID" value="MCW6055805.1"/>
    <property type="molecule type" value="Genomic_DNA"/>
</dbReference>
<gene>
    <name evidence="1" type="ORF">K7K06_09080</name>
</gene>
<protein>
    <submittedName>
        <fullName evidence="1">Uncharacterized protein</fullName>
    </submittedName>
</protein>
<sequence>MEILATHKGDVKTRLYLAINNRLVFANVPEVPELPEQFREELDAIQSVKAPSM</sequence>
<organism evidence="1 2">
    <name type="scientific">Pseudomonas fragariae</name>
    <name type="common">ex Marin et al. 2024</name>
    <dbReference type="NCBI Taxonomy" id="3080056"/>
    <lineage>
        <taxon>Bacteria</taxon>
        <taxon>Pseudomonadati</taxon>
        <taxon>Pseudomonadota</taxon>
        <taxon>Gammaproteobacteria</taxon>
        <taxon>Pseudomonadales</taxon>
        <taxon>Pseudomonadaceae</taxon>
        <taxon>Pseudomonas</taxon>
    </lineage>
</organism>
<dbReference type="Proteomes" id="UP001142690">
    <property type="component" value="Unassembled WGS sequence"/>
</dbReference>
<evidence type="ECO:0000313" key="1">
    <source>
        <dbReference type="EMBL" id="MCW6055805.1"/>
    </source>
</evidence>
<accession>A0ABT3LH69</accession>
<keyword evidence="2" id="KW-1185">Reference proteome</keyword>
<comment type="caution">
    <text evidence="1">The sequence shown here is derived from an EMBL/GenBank/DDBJ whole genome shotgun (WGS) entry which is preliminary data.</text>
</comment>
<evidence type="ECO:0000313" key="2">
    <source>
        <dbReference type="Proteomes" id="UP001142690"/>
    </source>
</evidence>